<protein>
    <recommendedName>
        <fullName evidence="4">Taste receptor type 2</fullName>
    </recommendedName>
</protein>
<comment type="caution">
    <text evidence="2">The sequence shown here is derived from an EMBL/GenBank/DDBJ whole genome shotgun (WGS) entry which is preliminary data.</text>
</comment>
<feature type="transmembrane region" description="Helical" evidence="1">
    <location>
        <begin position="20"/>
        <end position="44"/>
    </location>
</feature>
<reference evidence="2 3" key="1">
    <citation type="submission" date="2024-02" db="EMBL/GenBank/DDBJ databases">
        <authorList>
            <person name="Daric V."/>
            <person name="Darras S."/>
        </authorList>
    </citation>
    <scope>NUCLEOTIDE SEQUENCE [LARGE SCALE GENOMIC DNA]</scope>
</reference>
<sequence length="314" mass="34767">MANETNATNDLSISSTTSIIGVSLNGLFGVFAVYLTISLVCFEVRDINTTTSSRARFLRALCIVCSLIAIVHYWGEFASYFIGNSPSSCYALSLVWLGTYTFGVLITYIFLWTRQHIINNSPSLTYIHKKRLSVASCTVLILLILGIVMAFLAGSRLIFFSSCSNQTDNALLKLYTIILSGILLAITVIGQTMLLLLFIAPLLKHKKQCKTTLRRTRSSIKNCSSNMILVRRCVSVAIVSVITDVIAAIVTMTVQHPSAKLVYDFNLLVNIVCCLVSFRNWEQMVLPCLPQVDSTAINSATEQEIQTEEYSSRV</sequence>
<proteinExistence type="predicted"/>
<name>A0ABP0H2X5_CLALP</name>
<feature type="transmembrane region" description="Helical" evidence="1">
    <location>
        <begin position="56"/>
        <end position="75"/>
    </location>
</feature>
<organism evidence="2 3">
    <name type="scientific">Clavelina lepadiformis</name>
    <name type="common">Light-bulb sea squirt</name>
    <name type="synonym">Ascidia lepadiformis</name>
    <dbReference type="NCBI Taxonomy" id="159417"/>
    <lineage>
        <taxon>Eukaryota</taxon>
        <taxon>Metazoa</taxon>
        <taxon>Chordata</taxon>
        <taxon>Tunicata</taxon>
        <taxon>Ascidiacea</taxon>
        <taxon>Aplousobranchia</taxon>
        <taxon>Clavelinidae</taxon>
        <taxon>Clavelina</taxon>
    </lineage>
</organism>
<feature type="transmembrane region" description="Helical" evidence="1">
    <location>
        <begin position="132"/>
        <end position="154"/>
    </location>
</feature>
<evidence type="ECO:0000256" key="1">
    <source>
        <dbReference type="SAM" id="Phobius"/>
    </source>
</evidence>
<accession>A0ABP0H2X5</accession>
<keyword evidence="3" id="KW-1185">Reference proteome</keyword>
<evidence type="ECO:0000313" key="2">
    <source>
        <dbReference type="EMBL" id="CAK8697576.1"/>
    </source>
</evidence>
<dbReference type="Proteomes" id="UP001642483">
    <property type="component" value="Unassembled WGS sequence"/>
</dbReference>
<keyword evidence="1" id="KW-0812">Transmembrane</keyword>
<feature type="transmembrane region" description="Helical" evidence="1">
    <location>
        <begin position="234"/>
        <end position="255"/>
    </location>
</feature>
<keyword evidence="1" id="KW-0472">Membrane</keyword>
<dbReference type="EMBL" id="CAWYQH010000163">
    <property type="protein sequence ID" value="CAK8697576.1"/>
    <property type="molecule type" value="Genomic_DNA"/>
</dbReference>
<keyword evidence="1" id="KW-1133">Transmembrane helix</keyword>
<evidence type="ECO:0000313" key="3">
    <source>
        <dbReference type="Proteomes" id="UP001642483"/>
    </source>
</evidence>
<feature type="transmembrane region" description="Helical" evidence="1">
    <location>
        <begin position="174"/>
        <end position="200"/>
    </location>
</feature>
<gene>
    <name evidence="2" type="ORF">CVLEPA_LOCUS31087</name>
</gene>
<evidence type="ECO:0008006" key="4">
    <source>
        <dbReference type="Google" id="ProtNLM"/>
    </source>
</evidence>
<feature type="transmembrane region" description="Helical" evidence="1">
    <location>
        <begin position="90"/>
        <end position="111"/>
    </location>
</feature>